<sequence length="91" mass="10227">MAKRLFSTALKREIACLMLDQGYSERPACQAVGIGPAAVRRRVEQLRLERGGKIAERSKALTPQQPRIQGPEAQIHRIGREKEILKRPPLS</sequence>
<evidence type="ECO:0000313" key="1">
    <source>
        <dbReference type="EMBL" id="SER63023.1"/>
    </source>
</evidence>
<name>A0A1H9QTI2_9GAMM</name>
<dbReference type="InterPro" id="IPR009057">
    <property type="entry name" value="Homeodomain-like_sf"/>
</dbReference>
<dbReference type="AlphaFoldDB" id="A0A1H9QTI2"/>
<reference evidence="1 2" key="1">
    <citation type="submission" date="2016-10" db="EMBL/GenBank/DDBJ databases">
        <authorList>
            <person name="de Groot N.N."/>
        </authorList>
    </citation>
    <scope>NUCLEOTIDE SEQUENCE [LARGE SCALE GENOMIC DNA]</scope>
    <source>
        <strain evidence="1 2">DSM 378</strain>
    </source>
</reference>
<dbReference type="EMBL" id="FOFJ01000069">
    <property type="protein sequence ID" value="SER63023.1"/>
    <property type="molecule type" value="Genomic_DNA"/>
</dbReference>
<protein>
    <submittedName>
        <fullName evidence="1">Transposase</fullName>
    </submittedName>
</protein>
<organism evidence="1 2">
    <name type="scientific">Azotobacter beijerinckii</name>
    <dbReference type="NCBI Taxonomy" id="170623"/>
    <lineage>
        <taxon>Bacteria</taxon>
        <taxon>Pseudomonadati</taxon>
        <taxon>Pseudomonadota</taxon>
        <taxon>Gammaproteobacteria</taxon>
        <taxon>Pseudomonadales</taxon>
        <taxon>Pseudomonadaceae</taxon>
        <taxon>Azotobacter</taxon>
    </lineage>
</organism>
<gene>
    <name evidence="1" type="ORF">SAMN04244573_03999</name>
</gene>
<dbReference type="RefSeq" id="WP_143068564.1">
    <property type="nucleotide sequence ID" value="NZ_FOFJ01000069.1"/>
</dbReference>
<evidence type="ECO:0000313" key="2">
    <source>
        <dbReference type="Proteomes" id="UP000199267"/>
    </source>
</evidence>
<dbReference type="SUPFAM" id="SSF46689">
    <property type="entry name" value="Homeodomain-like"/>
    <property type="match status" value="1"/>
</dbReference>
<accession>A0A1H9QTI2</accession>
<proteinExistence type="predicted"/>
<dbReference type="Proteomes" id="UP000199267">
    <property type="component" value="Unassembled WGS sequence"/>
</dbReference>